<proteinExistence type="predicted"/>
<dbReference type="SUPFAM" id="SSF52317">
    <property type="entry name" value="Class I glutamine amidotransferase-like"/>
    <property type="match status" value="1"/>
</dbReference>
<dbReference type="OrthoDB" id="9792284at2"/>
<dbReference type="EMBL" id="SOBT01000009">
    <property type="protein sequence ID" value="TDU28870.1"/>
    <property type="molecule type" value="Genomic_DNA"/>
</dbReference>
<organism evidence="1 2">
    <name type="scientific">Panacagrimonas perspica</name>
    <dbReference type="NCBI Taxonomy" id="381431"/>
    <lineage>
        <taxon>Bacteria</taxon>
        <taxon>Pseudomonadati</taxon>
        <taxon>Pseudomonadota</taxon>
        <taxon>Gammaproteobacteria</taxon>
        <taxon>Nevskiales</taxon>
        <taxon>Nevskiaceae</taxon>
        <taxon>Panacagrimonas</taxon>
    </lineage>
</organism>
<gene>
    <name evidence="1" type="ORF">DFR24_3250</name>
</gene>
<protein>
    <submittedName>
        <fullName evidence="1">Uncharacterized protein</fullName>
    </submittedName>
</protein>
<evidence type="ECO:0000313" key="1">
    <source>
        <dbReference type="EMBL" id="TDU28870.1"/>
    </source>
</evidence>
<evidence type="ECO:0000313" key="2">
    <source>
        <dbReference type="Proteomes" id="UP000295341"/>
    </source>
</evidence>
<dbReference type="Gene3D" id="3.40.50.880">
    <property type="match status" value="1"/>
</dbReference>
<reference evidence="1 2" key="1">
    <citation type="submission" date="2019-03" db="EMBL/GenBank/DDBJ databases">
        <title>Genomic Encyclopedia of Type Strains, Phase IV (KMG-IV): sequencing the most valuable type-strain genomes for metagenomic binning, comparative biology and taxonomic classification.</title>
        <authorList>
            <person name="Goeker M."/>
        </authorList>
    </citation>
    <scope>NUCLEOTIDE SEQUENCE [LARGE SCALE GENOMIC DNA]</scope>
    <source>
        <strain evidence="1 2">DSM 26377</strain>
    </source>
</reference>
<dbReference type="RefSeq" id="WP_133882391.1">
    <property type="nucleotide sequence ID" value="NZ_MWIN01000018.1"/>
</dbReference>
<name>A0A4R7P717_9GAMM</name>
<dbReference type="InterPro" id="IPR029062">
    <property type="entry name" value="Class_I_gatase-like"/>
</dbReference>
<comment type="caution">
    <text evidence="1">The sequence shown here is derived from an EMBL/GenBank/DDBJ whole genome shotgun (WGS) entry which is preliminary data.</text>
</comment>
<dbReference type="AlphaFoldDB" id="A0A4R7P717"/>
<sequence length="330" mass="34371">MKSYLLVVAEPKIGSGEKPNPAQGCWASEAACAVEETARASATLRIATASGTRPAVSRLSLEPRFHYELADLAFAAAIARPSARHPESSSLSLVDLTERAFVCARNLASALRARGETQDKILEALERAARAALKERAGFDAAAAAQPAVAARLGVADVAEALDAAVRGARERGSAVMRVLEPAFATVLALRDVDLRTVDGLIVAGAPANDAGTDPDVADAIGRAHALGKPIALLSYGAAAALEAGRLGDGRWLFDGYVATGPSADERDQVREAMSIDVADTETLLKNRGAVVATAAPWTPNVRIDRNLISTQNYLSASAAVSRLLGRASR</sequence>
<accession>A0A4R7P717</accession>
<keyword evidence="2" id="KW-1185">Reference proteome</keyword>
<dbReference type="Proteomes" id="UP000295341">
    <property type="component" value="Unassembled WGS sequence"/>
</dbReference>